<dbReference type="InterPro" id="IPR032632">
    <property type="entry name" value="Peptidase_M16_M"/>
</dbReference>
<dbReference type="FunFam" id="3.30.830.10:FF:000003">
    <property type="entry name" value="Insulin-degrading enzyme"/>
    <property type="match status" value="1"/>
</dbReference>
<dbReference type="OrthoDB" id="952271at2759"/>
<proteinExistence type="inferred from homology"/>
<dbReference type="Pfam" id="PF16187">
    <property type="entry name" value="Peptidase_M16_M"/>
    <property type="match status" value="1"/>
</dbReference>
<evidence type="ECO:0000256" key="4">
    <source>
        <dbReference type="ARBA" id="ARBA00022801"/>
    </source>
</evidence>
<keyword evidence="6" id="KW-0482">Metalloprotease</keyword>
<evidence type="ECO:0000256" key="6">
    <source>
        <dbReference type="ARBA" id="ARBA00023049"/>
    </source>
</evidence>
<keyword evidence="4" id="KW-0378">Hydrolase</keyword>
<evidence type="ECO:0000256" key="5">
    <source>
        <dbReference type="ARBA" id="ARBA00022833"/>
    </source>
</evidence>
<reference evidence="11 12" key="1">
    <citation type="journal article" date="2012" name="PLoS Pathog.">
        <title>Diverse lifestyles and strategies of plant pathogenesis encoded in the genomes of eighteen Dothideomycetes fungi.</title>
        <authorList>
            <person name="Ohm R.A."/>
            <person name="Feau N."/>
            <person name="Henrissat B."/>
            <person name="Schoch C.L."/>
            <person name="Horwitz B.A."/>
            <person name="Barry K.W."/>
            <person name="Condon B.J."/>
            <person name="Copeland A.C."/>
            <person name="Dhillon B."/>
            <person name="Glaser F."/>
            <person name="Hesse C.N."/>
            <person name="Kosti I."/>
            <person name="LaButti K."/>
            <person name="Lindquist E.A."/>
            <person name="Lucas S."/>
            <person name="Salamov A.A."/>
            <person name="Bradshaw R.E."/>
            <person name="Ciuffetti L."/>
            <person name="Hamelin R.C."/>
            <person name="Kema G.H.J."/>
            <person name="Lawrence C."/>
            <person name="Scott J.A."/>
            <person name="Spatafora J.W."/>
            <person name="Turgeon B.G."/>
            <person name="de Wit P.J.G.M."/>
            <person name="Zhong S."/>
            <person name="Goodwin S.B."/>
            <person name="Grigoriev I.V."/>
        </authorList>
    </citation>
    <scope>NUCLEOTIDE SEQUENCE [LARGE SCALE GENOMIC DNA]</scope>
    <source>
        <strain evidence="11 12">UAMH 10762</strain>
    </source>
</reference>
<evidence type="ECO:0000259" key="7">
    <source>
        <dbReference type="Pfam" id="PF00675"/>
    </source>
</evidence>
<dbReference type="GO" id="GO:0046872">
    <property type="term" value="F:metal ion binding"/>
    <property type="evidence" value="ECO:0007669"/>
    <property type="project" value="UniProtKB-KW"/>
</dbReference>
<dbReference type="Proteomes" id="UP000011761">
    <property type="component" value="Unassembled WGS sequence"/>
</dbReference>
<name>M2LIT2_BAUPA</name>
<dbReference type="PANTHER" id="PTHR43690:SF18">
    <property type="entry name" value="INSULIN-DEGRADING ENZYME-RELATED"/>
    <property type="match status" value="1"/>
</dbReference>
<keyword evidence="5" id="KW-0862">Zinc</keyword>
<dbReference type="OMA" id="LQSDCWR"/>
<dbReference type="Pfam" id="PF00675">
    <property type="entry name" value="Peptidase_M16"/>
    <property type="match status" value="1"/>
</dbReference>
<dbReference type="PANTHER" id="PTHR43690">
    <property type="entry name" value="NARDILYSIN"/>
    <property type="match status" value="1"/>
</dbReference>
<evidence type="ECO:0000256" key="3">
    <source>
        <dbReference type="ARBA" id="ARBA00022723"/>
    </source>
</evidence>
<protein>
    <recommendedName>
        <fullName evidence="13">Peptidase M16 N-terminal domain-containing protein</fullName>
    </recommendedName>
</protein>
<dbReference type="EMBL" id="KB445559">
    <property type="protein sequence ID" value="EMC94102.1"/>
    <property type="molecule type" value="Genomic_DNA"/>
</dbReference>
<dbReference type="InterPro" id="IPR050626">
    <property type="entry name" value="Peptidase_M16"/>
</dbReference>
<comment type="similarity">
    <text evidence="1">Belongs to the peptidase M16 family.</text>
</comment>
<dbReference type="GO" id="GO:0005739">
    <property type="term" value="C:mitochondrion"/>
    <property type="evidence" value="ECO:0007669"/>
    <property type="project" value="TreeGrafter"/>
</dbReference>
<evidence type="ECO:0000256" key="2">
    <source>
        <dbReference type="ARBA" id="ARBA00022670"/>
    </source>
</evidence>
<evidence type="ECO:0000313" key="12">
    <source>
        <dbReference type="Proteomes" id="UP000011761"/>
    </source>
</evidence>
<evidence type="ECO:0000313" key="11">
    <source>
        <dbReference type="EMBL" id="EMC94102.1"/>
    </source>
</evidence>
<dbReference type="Pfam" id="PF22456">
    <property type="entry name" value="PqqF-like_C_4"/>
    <property type="match status" value="1"/>
</dbReference>
<evidence type="ECO:0000256" key="1">
    <source>
        <dbReference type="ARBA" id="ARBA00007261"/>
    </source>
</evidence>
<evidence type="ECO:0000259" key="9">
    <source>
        <dbReference type="Pfam" id="PF16187"/>
    </source>
</evidence>
<dbReference type="Gene3D" id="3.30.830.10">
    <property type="entry name" value="Metalloenzyme, LuxS/M16 peptidase-like"/>
    <property type="match status" value="4"/>
</dbReference>
<dbReference type="KEGG" id="bcom:BAUCODRAFT_75180"/>
<dbReference type="eggNOG" id="KOG0959">
    <property type="taxonomic scope" value="Eukaryota"/>
</dbReference>
<evidence type="ECO:0008006" key="13">
    <source>
        <dbReference type="Google" id="ProtNLM"/>
    </source>
</evidence>
<accession>M2LIT2</accession>
<organism evidence="11 12">
    <name type="scientific">Baudoinia panamericana (strain UAMH 10762)</name>
    <name type="common">Angels' share fungus</name>
    <name type="synonym">Baudoinia compniacensis (strain UAMH 10762)</name>
    <dbReference type="NCBI Taxonomy" id="717646"/>
    <lineage>
        <taxon>Eukaryota</taxon>
        <taxon>Fungi</taxon>
        <taxon>Dikarya</taxon>
        <taxon>Ascomycota</taxon>
        <taxon>Pezizomycotina</taxon>
        <taxon>Dothideomycetes</taxon>
        <taxon>Dothideomycetidae</taxon>
        <taxon>Mycosphaerellales</taxon>
        <taxon>Teratosphaeriaceae</taxon>
        <taxon>Baudoinia</taxon>
    </lineage>
</organism>
<dbReference type="RefSeq" id="XP_007678812.1">
    <property type="nucleotide sequence ID" value="XM_007680622.1"/>
</dbReference>
<evidence type="ECO:0000259" key="8">
    <source>
        <dbReference type="Pfam" id="PF05193"/>
    </source>
</evidence>
<dbReference type="STRING" id="717646.M2LIT2"/>
<feature type="domain" description="Peptidase M16 N-terminal" evidence="7">
    <location>
        <begin position="44"/>
        <end position="204"/>
    </location>
</feature>
<gene>
    <name evidence="11" type="ORF">BAUCODRAFT_75180</name>
</gene>
<sequence length="1123" mass="127685">MAEQRLYSHAQPAGGVVRLADQLEKPLLDDRQYRVVKLSNELEVLLIHDPATDKASAAMDVNVGSFSDADDLPGMAHAVEHLLFMGTEKYPGENDYNQYLTKYGGYSNAFTAATSTNYYFELSASATSNSPSSSANVSKESLAVSVPKNKAPLYGALDRFAQFFVKPLFLEDTLDRELKAVDSENKKNLQADNWRFNQLDKSLASKKHPFHKFSTGNYKVLHDDPIERGVKIREAFINFYEQHYSANRMKLCILGRESLDQLQAWAEELFTDVPNQALPQLRWDGLSVYDENDVCTQVFAKPVMDKKLIDLHFTYPDEEEMWESKPSRYLSHLIGHEGPGSILAHLKAKGWANGLNAGASTVCPGSGVMMVQIQLTEDGLKQYKEVVKVFFNYVAMLKEEPPHRWIFEESSKLQDVNFMFQEKSRASSTTSWMSGVMQKPLPRDRLLSGQFVLTKFEPESIKRGLAHLSPDNFRFILISRELPVDTDSKEEWYGTEYKYEKIPADFLKEITKAAKASANERPPELHLPAKNEFVPQRLDVEKREVVEPALTPKLIRNTDNVRTWFKKDDQFWVPRATVQVCFRTPLLSTTPLTAVMGQMYGKLVEDSLQEYAYDAEIAGLDYSISMHNQGIDVSVSGYNDKLPVLLEKVLLRMRDLEIKQDRFDITKEWVTRSMKDLEYQDPFRQISTYSRWLVNEKAWIAEQIVEELPALTADDVRAFFPQVLKQMHVELLVHGNLYKEDALRITDMVMHTLKPRRLPPSQWPVKRAIEVPQGSDFTYPRTLKDPKNINHCIDYSLHLGNNIERSLRAKLLLFAQMTSEPCFDQLRTKEQLGYVVSSGAAIYGTLYSYRVLIQSEKDCEYLTGRIENWLVGYEQALLDMPDSEFEEHKIGLINKRLEKLKNLGQETARFWHHVVSEQFDFELAYRDVEHIEVLTKKDMLNFYKAYMHPSSQTRAKTAVHLKAQSSVREIAKKTDPKEQREKLAATLTNILGQLGVQAEPTKLAARLEKVDVAAGDTQGILNALGEYLKEGAGAATEQVQQVMGQGQTVLAQVLPLLGISPNASAKGERENDVAKTDREVLPERQSQSVMIEDVKAWKASMPLSAGAKAVKPLSNFEDLESKL</sequence>
<dbReference type="InterPro" id="IPR054734">
    <property type="entry name" value="PqqF-like_C_4"/>
</dbReference>
<dbReference type="HOGENOM" id="CLU_004639_1_2_1"/>
<feature type="domain" description="Peptidase M16 C-terminal" evidence="8">
    <location>
        <begin position="233"/>
        <end position="409"/>
    </location>
</feature>
<keyword evidence="3" id="KW-0479">Metal-binding</keyword>
<dbReference type="GO" id="GO:0004222">
    <property type="term" value="F:metalloendopeptidase activity"/>
    <property type="evidence" value="ECO:0007669"/>
    <property type="project" value="TreeGrafter"/>
</dbReference>
<dbReference type="AlphaFoldDB" id="M2LIT2"/>
<dbReference type="FunFam" id="3.30.830.10:FF:000004">
    <property type="entry name" value="Putative insulin-degrading enzyme"/>
    <property type="match status" value="1"/>
</dbReference>
<feature type="domain" description="Peptidase M16 middle/third" evidence="9">
    <location>
        <begin position="418"/>
        <end position="706"/>
    </location>
</feature>
<keyword evidence="2" id="KW-0645">Protease</keyword>
<dbReference type="FunFam" id="3.30.830.10:FF:000005">
    <property type="entry name" value="nardilysin isoform X1"/>
    <property type="match status" value="1"/>
</dbReference>
<feature type="domain" description="Coenzyme PQQ synthesis protein F-like C-terminal lobe" evidence="10">
    <location>
        <begin position="813"/>
        <end position="911"/>
    </location>
</feature>
<dbReference type="GO" id="GO:0051603">
    <property type="term" value="P:proteolysis involved in protein catabolic process"/>
    <property type="evidence" value="ECO:0007669"/>
    <property type="project" value="TreeGrafter"/>
</dbReference>
<keyword evidence="12" id="KW-1185">Reference proteome</keyword>
<dbReference type="Pfam" id="PF05193">
    <property type="entry name" value="Peptidase_M16_C"/>
    <property type="match status" value="1"/>
</dbReference>
<dbReference type="InterPro" id="IPR007863">
    <property type="entry name" value="Peptidase_M16_C"/>
</dbReference>
<evidence type="ECO:0000259" key="10">
    <source>
        <dbReference type="Pfam" id="PF22456"/>
    </source>
</evidence>
<dbReference type="GeneID" id="19116943"/>
<dbReference type="InterPro" id="IPR011249">
    <property type="entry name" value="Metalloenz_LuxS/M16"/>
</dbReference>
<dbReference type="GO" id="GO:0005829">
    <property type="term" value="C:cytosol"/>
    <property type="evidence" value="ECO:0007669"/>
    <property type="project" value="TreeGrafter"/>
</dbReference>
<dbReference type="InterPro" id="IPR011765">
    <property type="entry name" value="Pept_M16_N"/>
</dbReference>
<dbReference type="GO" id="GO:0043171">
    <property type="term" value="P:peptide catabolic process"/>
    <property type="evidence" value="ECO:0007669"/>
    <property type="project" value="TreeGrafter"/>
</dbReference>
<dbReference type="SUPFAM" id="SSF63411">
    <property type="entry name" value="LuxS/MPP-like metallohydrolase"/>
    <property type="match status" value="4"/>
</dbReference>